<gene>
    <name evidence="2" type="ORF">SAMN04487926_1542</name>
</gene>
<dbReference type="Proteomes" id="UP000198900">
    <property type="component" value="Unassembled WGS sequence"/>
</dbReference>
<organism evidence="2 3">
    <name type="scientific">Paraburkholderia steynii</name>
    <dbReference type="NCBI Taxonomy" id="1245441"/>
    <lineage>
        <taxon>Bacteria</taxon>
        <taxon>Pseudomonadati</taxon>
        <taxon>Pseudomonadota</taxon>
        <taxon>Betaproteobacteria</taxon>
        <taxon>Burkholderiales</taxon>
        <taxon>Burkholderiaceae</taxon>
        <taxon>Paraburkholderia</taxon>
    </lineage>
</organism>
<dbReference type="EMBL" id="FNDI01000054">
    <property type="protein sequence ID" value="SDJ47901.1"/>
    <property type="molecule type" value="Genomic_DNA"/>
</dbReference>
<reference evidence="2" key="1">
    <citation type="submission" date="2016-10" db="EMBL/GenBank/DDBJ databases">
        <authorList>
            <person name="Varghese N."/>
            <person name="Submissions S."/>
        </authorList>
    </citation>
    <scope>NUCLEOTIDE SEQUENCE [LARGE SCALE GENOMIC DNA]</scope>
    <source>
        <strain evidence="2">YR281</strain>
    </source>
</reference>
<evidence type="ECO:0000313" key="3">
    <source>
        <dbReference type="Proteomes" id="UP000198900"/>
    </source>
</evidence>
<feature type="transmembrane region" description="Helical" evidence="1">
    <location>
        <begin position="7"/>
        <end position="35"/>
    </location>
</feature>
<keyword evidence="1" id="KW-0472">Membrane</keyword>
<keyword evidence="3" id="KW-1185">Reference proteome</keyword>
<comment type="caution">
    <text evidence="2">The sequence shown here is derived from an EMBL/GenBank/DDBJ whole genome shotgun (WGS) entry which is preliminary data.</text>
</comment>
<dbReference type="AlphaFoldDB" id="A0A7Z7FR02"/>
<accession>A0A7Z7FR02</accession>
<feature type="transmembrane region" description="Helical" evidence="1">
    <location>
        <begin position="41"/>
        <end position="61"/>
    </location>
</feature>
<protein>
    <submittedName>
        <fullName evidence="2">Uncharacterized protein</fullName>
    </submittedName>
</protein>
<evidence type="ECO:0000256" key="1">
    <source>
        <dbReference type="SAM" id="Phobius"/>
    </source>
</evidence>
<sequence length="83" mass="7999">MLGVDEGVAVAAASLDAVGVFAGAALSLALCAAALCPGAPLTPAVLVITPLLAEPIVSLLFSSTFLQAAMPDMSAVVASTTDA</sequence>
<keyword evidence="1" id="KW-1133">Transmembrane helix</keyword>
<keyword evidence="1" id="KW-0812">Transmembrane</keyword>
<name>A0A7Z7FR02_9BURK</name>
<evidence type="ECO:0000313" key="2">
    <source>
        <dbReference type="EMBL" id="SDJ47901.1"/>
    </source>
</evidence>
<proteinExistence type="predicted"/>